<proteinExistence type="predicted"/>
<sequence>MKHRHFVHNLRSAVFLLVVCLVVSGAVVLWWANHTGLPDSWRATMEAELAKKGIYVQIGSLTYTPFRGITASEVHIFAEESHKHELSSFERVTLALDRTKLARGKFQLTKVQMRDADINLPVDPKDPTSATLHINNVSGEISMPGGRIMEIREARGEVDGIRLRFSGRLLGRKPVPMDPDYEAEEGARREMVVKIIEFLEQWKFSETDPPEVTIYAEGDLSEQSSLKARAQLHAEDVEKNFHTLDQVDAEITLSQNILTLSSLRIKDPRGEAKGHADYDLENKTGRFDMSSAIEVPALLKAWFSLPSIPNVRVDGDQILEAEGEFSMDDENKLEVQLTGHARCDHINLKDIPFDLVESEFSWRKDELYLRDLHFVRPDGEAIGKVLVQYPQVRMALKSSLLPKTYLPLFEGKPLEIVLNNFTTRNESTVNVELDGGFDLKEKTAWAFSGRGNVTKVLYNGVPMESANCKFALSHHELDFTDGHAVFDYTDYPMRKAFDGPTRGSVDIGRIRYVGADKSIGVENISGTIWAAPLVRLFAPKIADTLEVYRFHRPPELSAKGVIGLADKSMNTLTVNFRTSNPAQYSLLGKDVTLSPASGRVKIGDDVVTVSNLNFGAMNGTGDGSIRRQQNGRLDAEFHWKNLSLAEIAKTYDFKLKGDGSLTGRVEFSMDNQNIHTLNGNGLLALEHTELFSVPLFGPLASTIDGVLGDKKKGYDGERDAFLTYQIEDGVLKTKDFQTANSSLTITGEGQLDLSDRNLDVMMRMNARGFLGLITLPLRPFYGLFQFHGTGPMSKPEWKSVLFTAPSENQEKVLMAPPRAIPVAE</sequence>
<dbReference type="AlphaFoldDB" id="A0A934VUX7"/>
<dbReference type="RefSeq" id="WP_200270682.1">
    <property type="nucleotide sequence ID" value="NZ_JAENIJ010000016.1"/>
</dbReference>
<dbReference type="GO" id="GO:0090313">
    <property type="term" value="P:regulation of protein targeting to membrane"/>
    <property type="evidence" value="ECO:0007669"/>
    <property type="project" value="TreeGrafter"/>
</dbReference>
<evidence type="ECO:0000256" key="1">
    <source>
        <dbReference type="SAM" id="Phobius"/>
    </source>
</evidence>
<accession>A0A934VUX7</accession>
<feature type="transmembrane region" description="Helical" evidence="1">
    <location>
        <begin position="12"/>
        <end position="32"/>
    </location>
</feature>
<dbReference type="PANTHER" id="PTHR30441:SF8">
    <property type="entry name" value="DUF748 DOMAIN-CONTAINING PROTEIN"/>
    <property type="match status" value="1"/>
</dbReference>
<keyword evidence="1" id="KW-0472">Membrane</keyword>
<dbReference type="InterPro" id="IPR052894">
    <property type="entry name" value="AsmA-related"/>
</dbReference>
<comment type="caution">
    <text evidence="2">The sequence shown here is derived from an EMBL/GenBank/DDBJ whole genome shotgun (WGS) entry which is preliminary data.</text>
</comment>
<evidence type="ECO:0008006" key="4">
    <source>
        <dbReference type="Google" id="ProtNLM"/>
    </source>
</evidence>
<dbReference type="GO" id="GO:0005886">
    <property type="term" value="C:plasma membrane"/>
    <property type="evidence" value="ECO:0007669"/>
    <property type="project" value="TreeGrafter"/>
</dbReference>
<reference evidence="2" key="1">
    <citation type="submission" date="2021-01" db="EMBL/GenBank/DDBJ databases">
        <title>Modified the classification status of verrucomicrobia.</title>
        <authorList>
            <person name="Feng X."/>
        </authorList>
    </citation>
    <scope>NUCLEOTIDE SEQUENCE</scope>
    <source>
        <strain evidence="2">KCTC 22041</strain>
    </source>
</reference>
<evidence type="ECO:0000313" key="2">
    <source>
        <dbReference type="EMBL" id="MBK1882997.1"/>
    </source>
</evidence>
<gene>
    <name evidence="2" type="ORF">JIN85_11260</name>
</gene>
<keyword evidence="3" id="KW-1185">Reference proteome</keyword>
<dbReference type="EMBL" id="JAENIJ010000016">
    <property type="protein sequence ID" value="MBK1882997.1"/>
    <property type="molecule type" value="Genomic_DNA"/>
</dbReference>
<dbReference type="PANTHER" id="PTHR30441">
    <property type="entry name" value="DUF748 DOMAIN-CONTAINING PROTEIN"/>
    <property type="match status" value="1"/>
</dbReference>
<name>A0A934VUX7_9BACT</name>
<keyword evidence="1" id="KW-1133">Transmembrane helix</keyword>
<dbReference type="Proteomes" id="UP000603141">
    <property type="component" value="Unassembled WGS sequence"/>
</dbReference>
<keyword evidence="1" id="KW-0812">Transmembrane</keyword>
<organism evidence="2 3">
    <name type="scientific">Luteolibacter pohnpeiensis</name>
    <dbReference type="NCBI Taxonomy" id="454153"/>
    <lineage>
        <taxon>Bacteria</taxon>
        <taxon>Pseudomonadati</taxon>
        <taxon>Verrucomicrobiota</taxon>
        <taxon>Verrucomicrobiia</taxon>
        <taxon>Verrucomicrobiales</taxon>
        <taxon>Verrucomicrobiaceae</taxon>
        <taxon>Luteolibacter</taxon>
    </lineage>
</organism>
<evidence type="ECO:0000313" key="3">
    <source>
        <dbReference type="Proteomes" id="UP000603141"/>
    </source>
</evidence>
<protein>
    <recommendedName>
        <fullName evidence="4">AsmA-like C-terminal domain-containing protein</fullName>
    </recommendedName>
</protein>